<evidence type="ECO:0000259" key="8">
    <source>
        <dbReference type="PROSITE" id="PS50881"/>
    </source>
</evidence>
<protein>
    <recommendedName>
        <fullName evidence="8">S5 DRBM domain-containing protein</fullName>
    </recommendedName>
</protein>
<dbReference type="GO" id="GO:0006412">
    <property type="term" value="P:translation"/>
    <property type="evidence" value="ECO:0007669"/>
    <property type="project" value="InterPro"/>
</dbReference>
<dbReference type="InterPro" id="IPR014721">
    <property type="entry name" value="Ribsml_uS5_D2-typ_fold_subgr"/>
</dbReference>
<feature type="compositionally biased region" description="Basic residues" evidence="7">
    <location>
        <begin position="44"/>
        <end position="73"/>
    </location>
</feature>
<evidence type="ECO:0000313" key="9">
    <source>
        <dbReference type="EMBL" id="CAD8330680.1"/>
    </source>
</evidence>
<evidence type="ECO:0000256" key="4">
    <source>
        <dbReference type="ARBA" id="ARBA00023274"/>
    </source>
</evidence>
<feature type="region of interest" description="Disordered" evidence="7">
    <location>
        <begin position="33"/>
        <end position="84"/>
    </location>
</feature>
<dbReference type="GO" id="GO:0005840">
    <property type="term" value="C:ribosome"/>
    <property type="evidence" value="ECO:0007669"/>
    <property type="project" value="UniProtKB-KW"/>
</dbReference>
<dbReference type="Gene3D" id="3.30.160.20">
    <property type="match status" value="1"/>
</dbReference>
<dbReference type="PROSITE" id="PS50881">
    <property type="entry name" value="S5_DSRBD"/>
    <property type="match status" value="1"/>
</dbReference>
<dbReference type="PANTHER" id="PTHR48277:SF1">
    <property type="entry name" value="MITOCHONDRIAL RIBOSOMAL PROTEIN S5"/>
    <property type="match status" value="1"/>
</dbReference>
<keyword evidence="3 5" id="KW-0689">Ribosomal protein</keyword>
<keyword evidence="4 5" id="KW-0687">Ribonucleoprotein</keyword>
<evidence type="ECO:0000256" key="6">
    <source>
        <dbReference type="RuleBase" id="RU003823"/>
    </source>
</evidence>
<organism evidence="9">
    <name type="scientific">Craspedostauros australis</name>
    <dbReference type="NCBI Taxonomy" id="1486917"/>
    <lineage>
        <taxon>Eukaryota</taxon>
        <taxon>Sar</taxon>
        <taxon>Stramenopiles</taxon>
        <taxon>Ochrophyta</taxon>
        <taxon>Bacillariophyta</taxon>
        <taxon>Bacillariophyceae</taxon>
        <taxon>Bacillariophycidae</taxon>
        <taxon>Naviculales</taxon>
        <taxon>Naviculaceae</taxon>
        <taxon>Craspedostauros</taxon>
    </lineage>
</organism>
<dbReference type="FunFam" id="3.30.230.10:FF:000002">
    <property type="entry name" value="30S ribosomal protein S5"/>
    <property type="match status" value="1"/>
</dbReference>
<feature type="domain" description="S5 DRBM" evidence="8">
    <location>
        <begin position="220"/>
        <end position="283"/>
    </location>
</feature>
<evidence type="ECO:0000256" key="1">
    <source>
        <dbReference type="ARBA" id="ARBA00004229"/>
    </source>
</evidence>
<dbReference type="Pfam" id="PF03719">
    <property type="entry name" value="Ribosomal_S5_C"/>
    <property type="match status" value="1"/>
</dbReference>
<evidence type="ECO:0000256" key="2">
    <source>
        <dbReference type="ARBA" id="ARBA00008945"/>
    </source>
</evidence>
<evidence type="ECO:0000256" key="3">
    <source>
        <dbReference type="ARBA" id="ARBA00022980"/>
    </source>
</evidence>
<dbReference type="InterPro" id="IPR000851">
    <property type="entry name" value="Ribosomal_uS5"/>
</dbReference>
<dbReference type="GO" id="GO:1990904">
    <property type="term" value="C:ribonucleoprotein complex"/>
    <property type="evidence" value="ECO:0007669"/>
    <property type="project" value="UniProtKB-UniRule"/>
</dbReference>
<dbReference type="Pfam" id="PF00333">
    <property type="entry name" value="Ribosomal_S5"/>
    <property type="match status" value="1"/>
</dbReference>
<dbReference type="GO" id="GO:0003723">
    <property type="term" value="F:RNA binding"/>
    <property type="evidence" value="ECO:0007669"/>
    <property type="project" value="InterPro"/>
</dbReference>
<dbReference type="InterPro" id="IPR020568">
    <property type="entry name" value="Ribosomal_Su5_D2-typ_SF"/>
</dbReference>
<dbReference type="SUPFAM" id="SSF54211">
    <property type="entry name" value="Ribosomal protein S5 domain 2-like"/>
    <property type="match status" value="1"/>
</dbReference>
<dbReference type="SUPFAM" id="SSF54768">
    <property type="entry name" value="dsRNA-binding domain-like"/>
    <property type="match status" value="1"/>
</dbReference>
<dbReference type="AlphaFoldDB" id="A0A7R9WRG6"/>
<dbReference type="EMBL" id="HBEF01004489">
    <property type="protein sequence ID" value="CAD8330680.1"/>
    <property type="molecule type" value="Transcribed_RNA"/>
</dbReference>
<gene>
    <name evidence="9" type="ORF">CAUS1442_LOCUS2778</name>
</gene>
<dbReference type="GO" id="GO:0003735">
    <property type="term" value="F:structural constituent of ribosome"/>
    <property type="evidence" value="ECO:0007669"/>
    <property type="project" value="UniProtKB-UniRule"/>
</dbReference>
<evidence type="ECO:0000256" key="7">
    <source>
        <dbReference type="SAM" id="MobiDB-lite"/>
    </source>
</evidence>
<dbReference type="Gene3D" id="3.30.230.10">
    <property type="match status" value="1"/>
</dbReference>
<evidence type="ECO:0000256" key="5">
    <source>
        <dbReference type="PROSITE-ProRule" id="PRU00268"/>
    </source>
</evidence>
<accession>A0A7R9WRG6</accession>
<comment type="similarity">
    <text evidence="2 6">Belongs to the universal ribosomal protein uS5 family.</text>
</comment>
<dbReference type="InterPro" id="IPR005324">
    <property type="entry name" value="Ribosomal_uS5_C"/>
</dbReference>
<proteinExistence type="inferred from homology"/>
<dbReference type="PANTHER" id="PTHR48277">
    <property type="entry name" value="MITOCHONDRIAL RIBOSOMAL PROTEIN S5"/>
    <property type="match status" value="1"/>
</dbReference>
<name>A0A7R9WRG6_9STRA</name>
<comment type="subcellular location">
    <subcellularLocation>
        <location evidence="1">Plastid</location>
        <location evidence="1">Chloroplast</location>
    </subcellularLocation>
</comment>
<dbReference type="InterPro" id="IPR013810">
    <property type="entry name" value="Ribosomal_uS5_N"/>
</dbReference>
<reference evidence="9" key="1">
    <citation type="submission" date="2021-01" db="EMBL/GenBank/DDBJ databases">
        <authorList>
            <person name="Corre E."/>
            <person name="Pelletier E."/>
            <person name="Niang G."/>
            <person name="Scheremetjew M."/>
            <person name="Finn R."/>
            <person name="Kale V."/>
            <person name="Holt S."/>
            <person name="Cochrane G."/>
            <person name="Meng A."/>
            <person name="Brown T."/>
            <person name="Cohen L."/>
        </authorList>
    </citation>
    <scope>NUCLEOTIDE SEQUENCE</scope>
    <source>
        <strain evidence="9">CCMP3328</strain>
    </source>
</reference>
<sequence>MMMSTLRSAALRRVDASTALKFVASTHVPTAMSARGFSSNNNNSKKHTFKPRRPASKKYRPIHAKPKKTKGPKHPHDISKNVPNIDMSNLKITDMDPHVDDAELDQVFGGAAADAIRHARREMRDGPMDLEMQLKMADYLTSPVGSTEDLVGERRALALDAWDHEDRDEILKEINDMIEKVRVEQLELEDTVVDPATLAKGATNDDENSVPVNRLAHGDWGEMVVRTDRVRKMWRGGRIESFRALVIGGNLTGCGGFGVGKSFEPEDAVELACRMARRNIFFVDRYRNRGITRDLVGRQNNCRVQLRSTDNGLRGNPLCCEILKLMGITNVVAKAHGPRNHYNVVRATFKALMTHESLEDISMKRGVRLVNLQKAKRLQV</sequence>
<dbReference type="GO" id="GO:0009507">
    <property type="term" value="C:chloroplast"/>
    <property type="evidence" value="ECO:0007669"/>
    <property type="project" value="UniProtKB-SubCell"/>
</dbReference>